<comment type="caution">
    <text evidence="2">The sequence shown here is derived from an EMBL/GenBank/DDBJ whole genome shotgun (WGS) entry which is preliminary data.</text>
</comment>
<evidence type="ECO:0000256" key="1">
    <source>
        <dbReference type="SAM" id="MobiDB-lite"/>
    </source>
</evidence>
<feature type="compositionally biased region" description="Low complexity" evidence="1">
    <location>
        <begin position="188"/>
        <end position="198"/>
    </location>
</feature>
<dbReference type="EMBL" id="BRXZ01001656">
    <property type="protein sequence ID" value="GMH76111.1"/>
    <property type="molecule type" value="Genomic_DNA"/>
</dbReference>
<dbReference type="OrthoDB" id="196938at2759"/>
<name>A0A9W7AT18_9STRA</name>
<evidence type="ECO:0000313" key="3">
    <source>
        <dbReference type="Proteomes" id="UP001165082"/>
    </source>
</evidence>
<dbReference type="Proteomes" id="UP001165082">
    <property type="component" value="Unassembled WGS sequence"/>
</dbReference>
<protein>
    <submittedName>
        <fullName evidence="2">Uncharacterized protein</fullName>
    </submittedName>
</protein>
<sequence>MKMDGAKMSELATIKLKQMDGLTKKMKENYKRCHEQIEKDKLEIQQIDQTLNTLRSRYDPLVETLKDRLSLRTSVQAEFQKAYGALKSMMNDQQKLTETMVSVNRKLMKDDAKQKLKRERGFSSGRNSTYTNQMRLADAAKVSAAWKDALKLDATIEIGKKCEVGLGAAVPAIVAGDGKRKGGGKGNMIGKTMGKTGTLSSTPRR</sequence>
<reference evidence="2" key="1">
    <citation type="submission" date="2022-07" db="EMBL/GenBank/DDBJ databases">
        <title>Genome analysis of Parmales, a sister group of diatoms, reveals the evolutionary specialization of diatoms from phago-mixotrophs to photoautotrophs.</title>
        <authorList>
            <person name="Ban H."/>
            <person name="Sato S."/>
            <person name="Yoshikawa S."/>
            <person name="Kazumasa Y."/>
            <person name="Nakamura Y."/>
            <person name="Ichinomiya M."/>
            <person name="Saitoh K."/>
            <person name="Sato N."/>
            <person name="Blanc-Mathieu R."/>
            <person name="Endo H."/>
            <person name="Kuwata A."/>
            <person name="Ogata H."/>
        </authorList>
    </citation>
    <scope>NUCLEOTIDE SEQUENCE</scope>
</reference>
<accession>A0A9W7AT18</accession>
<dbReference type="AlphaFoldDB" id="A0A9W7AT18"/>
<evidence type="ECO:0000313" key="2">
    <source>
        <dbReference type="EMBL" id="GMH76111.1"/>
    </source>
</evidence>
<feature type="region of interest" description="Disordered" evidence="1">
    <location>
        <begin position="177"/>
        <end position="205"/>
    </location>
</feature>
<organism evidence="2 3">
    <name type="scientific">Triparma retinervis</name>
    <dbReference type="NCBI Taxonomy" id="2557542"/>
    <lineage>
        <taxon>Eukaryota</taxon>
        <taxon>Sar</taxon>
        <taxon>Stramenopiles</taxon>
        <taxon>Ochrophyta</taxon>
        <taxon>Bolidophyceae</taxon>
        <taxon>Parmales</taxon>
        <taxon>Triparmaceae</taxon>
        <taxon>Triparma</taxon>
    </lineage>
</organism>
<proteinExistence type="predicted"/>
<gene>
    <name evidence="2" type="ORF">TrRE_jg7748</name>
</gene>
<keyword evidence="3" id="KW-1185">Reference proteome</keyword>